<organism evidence="2 3">
    <name type="scientific">Colletotrichum tanaceti</name>
    <dbReference type="NCBI Taxonomy" id="1306861"/>
    <lineage>
        <taxon>Eukaryota</taxon>
        <taxon>Fungi</taxon>
        <taxon>Dikarya</taxon>
        <taxon>Ascomycota</taxon>
        <taxon>Pezizomycotina</taxon>
        <taxon>Sordariomycetes</taxon>
        <taxon>Hypocreomycetidae</taxon>
        <taxon>Glomerellales</taxon>
        <taxon>Glomerellaceae</taxon>
        <taxon>Colletotrichum</taxon>
        <taxon>Colletotrichum destructivum species complex</taxon>
    </lineage>
</organism>
<dbReference type="SUPFAM" id="SSF56112">
    <property type="entry name" value="Protein kinase-like (PK-like)"/>
    <property type="match status" value="1"/>
</dbReference>
<dbReference type="PANTHER" id="PTHR21310">
    <property type="entry name" value="AMINOGLYCOSIDE PHOSPHOTRANSFERASE-RELATED-RELATED"/>
    <property type="match status" value="1"/>
</dbReference>
<comment type="caution">
    <text evidence="2">The sequence shown here is derived from an EMBL/GenBank/DDBJ whole genome shotgun (WGS) entry which is preliminary data.</text>
</comment>
<dbReference type="Proteomes" id="UP000310108">
    <property type="component" value="Unassembled WGS sequence"/>
</dbReference>
<dbReference type="Pfam" id="PF01636">
    <property type="entry name" value="APH"/>
    <property type="match status" value="1"/>
</dbReference>
<dbReference type="OrthoDB" id="5404599at2759"/>
<dbReference type="InterPro" id="IPR002575">
    <property type="entry name" value="Aminoglycoside_PTrfase"/>
</dbReference>
<accession>A0A4U6X9M2</accession>
<name>A0A4U6X9M2_9PEZI</name>
<gene>
    <name evidence="2" type="ORF">CTA1_11029</name>
</gene>
<feature type="domain" description="Aminoglycoside phosphotransferase" evidence="1">
    <location>
        <begin position="90"/>
        <end position="251"/>
    </location>
</feature>
<protein>
    <recommendedName>
        <fullName evidence="1">Aminoglycoside phosphotransferase domain-containing protein</fullName>
    </recommendedName>
</protein>
<dbReference type="EMBL" id="PJEX01000269">
    <property type="protein sequence ID" value="TKW51984.1"/>
    <property type="molecule type" value="Genomic_DNA"/>
</dbReference>
<sequence length="302" mass="34085">MSTADTSTPIISFDGSSVPGQTKIFPESSFFIERRAPRLPAPAEVRARNEETGNIRATSFDRPPPVTFPLLGLLVKYGGNVTIVEAQTQMMVHERLQGLVPVPEIFGWTEDDGQRFIYMSSIEGVTLQERWCDMDKDEKRVICEELKGMVKELRALEQDSHDRFVGSLGKQPLNEIFLACRPNLRGPFQGSNAVQQFHGACGIEIDGEAPIVFTHDDLVPPNIILSLGPNPKVAAIVDWGQAGWLPAYWEYCKAKRVRLDPKCFNDAAQEEWRTRYLPTILDPVDDETYYHPWLYFVLSKGI</sequence>
<evidence type="ECO:0000313" key="3">
    <source>
        <dbReference type="Proteomes" id="UP000310108"/>
    </source>
</evidence>
<dbReference type="PANTHER" id="PTHR21310:SF54">
    <property type="entry name" value="AMINOGLYCOSIDE PHOSPHOTRANSFERASE DOMAIN-CONTAINING PROTEIN"/>
    <property type="match status" value="1"/>
</dbReference>
<proteinExistence type="predicted"/>
<keyword evidence="3" id="KW-1185">Reference proteome</keyword>
<evidence type="ECO:0000313" key="2">
    <source>
        <dbReference type="EMBL" id="TKW51984.1"/>
    </source>
</evidence>
<dbReference type="AlphaFoldDB" id="A0A4U6X9M2"/>
<dbReference type="InterPro" id="IPR011009">
    <property type="entry name" value="Kinase-like_dom_sf"/>
</dbReference>
<reference evidence="2 3" key="1">
    <citation type="journal article" date="2019" name="PLoS ONE">
        <title>Comparative genome analysis indicates high evolutionary potential of pathogenicity genes in Colletotrichum tanaceti.</title>
        <authorList>
            <person name="Lelwala R.V."/>
            <person name="Korhonen P.K."/>
            <person name="Young N.D."/>
            <person name="Scott J.B."/>
            <person name="Ades P.A."/>
            <person name="Gasser R.B."/>
            <person name="Taylor P.W.J."/>
        </authorList>
    </citation>
    <scope>NUCLEOTIDE SEQUENCE [LARGE SCALE GENOMIC DNA]</scope>
    <source>
        <strain evidence="2">BRIP57314</strain>
    </source>
</reference>
<dbReference type="InterPro" id="IPR051678">
    <property type="entry name" value="AGP_Transferase"/>
</dbReference>
<evidence type="ECO:0000259" key="1">
    <source>
        <dbReference type="Pfam" id="PF01636"/>
    </source>
</evidence>